<evidence type="ECO:0000256" key="2">
    <source>
        <dbReference type="ARBA" id="ARBA00011495"/>
    </source>
</evidence>
<keyword evidence="3" id="KW-0732">Signal</keyword>
<feature type="domain" description="Tectonic-1-3" evidence="6">
    <location>
        <begin position="369"/>
        <end position="517"/>
    </location>
</feature>
<evidence type="ECO:0000259" key="7">
    <source>
        <dbReference type="Pfam" id="PF25752"/>
    </source>
</evidence>
<feature type="non-terminal residue" evidence="8">
    <location>
        <position position="796"/>
    </location>
</feature>
<keyword evidence="9" id="KW-1185">Reference proteome</keyword>
<keyword evidence="4" id="KW-0970">Cilium biogenesis/degradation</keyword>
<reference evidence="8 9" key="1">
    <citation type="journal article" date="2020" name="Mol. Biol. Evol.">
        <title>Interspecific Gene Flow and the Evolution of Specialization in Black and White Rhinoceros.</title>
        <authorList>
            <person name="Moodley Y."/>
            <person name="Westbury M.V."/>
            <person name="Russo I.M."/>
            <person name="Gopalakrishnan S."/>
            <person name="Rakotoarivelo A."/>
            <person name="Olsen R.A."/>
            <person name="Prost S."/>
            <person name="Tunstall T."/>
            <person name="Ryder O.A."/>
            <person name="Dalen L."/>
            <person name="Bruford M.W."/>
        </authorList>
    </citation>
    <scope>NUCLEOTIDE SEQUENCE [LARGE SCALE GENOMIC DNA]</scope>
    <source>
        <strain evidence="8">SBR-YM</strain>
        <tissue evidence="8">Skin</tissue>
    </source>
</reference>
<name>A0A7J7EVU4_DICBM</name>
<comment type="similarity">
    <text evidence="1">Belongs to the tectonic family.</text>
</comment>
<dbReference type="Pfam" id="PF07773">
    <property type="entry name" value="TCTN_DUF1619"/>
    <property type="match status" value="2"/>
</dbReference>
<feature type="domain" description="Tectonic-1-3" evidence="6">
    <location>
        <begin position="527"/>
        <end position="714"/>
    </location>
</feature>
<evidence type="ECO:0000256" key="1">
    <source>
        <dbReference type="ARBA" id="ARBA00007633"/>
    </source>
</evidence>
<evidence type="ECO:0000313" key="9">
    <source>
        <dbReference type="Proteomes" id="UP000551758"/>
    </source>
</evidence>
<protein>
    <recommendedName>
        <fullName evidence="10">Tectonic-2</fullName>
    </recommendedName>
</protein>
<feature type="domain" description="Tectonic-1-3 N-terminal" evidence="7">
    <location>
        <begin position="244"/>
        <end position="352"/>
    </location>
</feature>
<comment type="subunit">
    <text evidence="2">Part of the tectonic-like complex (also named B9 complex).</text>
</comment>
<dbReference type="GO" id="GO:0060271">
    <property type="term" value="P:cilium assembly"/>
    <property type="evidence" value="ECO:0007669"/>
    <property type="project" value="TreeGrafter"/>
</dbReference>
<sequence length="796" mass="86524">MQRLGAGSLCRWPNHGAPLRLAGGRLVVAIAPGARLTRWRRQGSEGRVLAPGGLPASKTRAVLWCGPRASPRHGLAAGGPSALGAPPSAGRPEAAVGGPGFFIPPVIRMSGPAVSASLVGGTEDVTVSLALLPDAEGLLPVPSCGVLNNETGDWSLTVTPSGVRLLSSICGGPHLVFLQCSLDWTRCSSLSARNYHETNSLEVTVRLKRSLQWCSSNETDSFSESPCIVQTLLISASHNSSCLAHLLIQNMTVIPNQVYQPLGLCPCNLTAGACDVRCCCDQECSSNLTELFRESCFTGVFGGDINPLFDQLCSAHTAHRVPDWFPFLCVQSSLANSPFLGYFYHGSVSSRQYTSFEVYLHTDLKDVSDFGYKQGDPVMTVDKAYFTIPQMSLAGQCMQNAPVAFLQNFDVQCIANLEVYHEQDDIISVKIKSGAVGGTVTPKVIYEEATDLDKFITSTETLLSNGSAPRNVNVEEHYIFRWNNNTISEINVKILRAKINAHQKGIMSQRFTVKFLSYNSGNEKESSGNPGYQLGKPVRALNTNRMNNVTALHLWQSAGRGLCTLATFKPILFGENALSGCLLEVGINENCTQLRENAVELLDSLIQATHVAMRGNSDYNDLGDGWLEIIRADAPDPGAAPSVSSANGTCPDVPAQLAIRILISDAGAVEGITQQEILGVETRFSLVNWQFQCGLTCEKADLFPISASVQFIKIPAQLPRPPTRFQINFTEYDCNRNEVCWPQLLYPVTQYYQGEPYSQCVAKGLLLVSFFILAVFLSDPWTRKIFIKCSANLIHI</sequence>
<dbReference type="GO" id="GO:0036038">
    <property type="term" value="C:MKS complex"/>
    <property type="evidence" value="ECO:0007669"/>
    <property type="project" value="TreeGrafter"/>
</dbReference>
<evidence type="ECO:0000313" key="8">
    <source>
        <dbReference type="EMBL" id="KAF5919797.1"/>
    </source>
</evidence>
<dbReference type="PANTHER" id="PTHR14611:SF6">
    <property type="entry name" value="TECTONIC-2"/>
    <property type="match status" value="1"/>
</dbReference>
<dbReference type="InterPro" id="IPR040354">
    <property type="entry name" value="TCTN1-3"/>
</dbReference>
<organism evidence="8 9">
    <name type="scientific">Diceros bicornis minor</name>
    <name type="common">South-central black rhinoceros</name>
    <dbReference type="NCBI Taxonomy" id="77932"/>
    <lineage>
        <taxon>Eukaryota</taxon>
        <taxon>Metazoa</taxon>
        <taxon>Chordata</taxon>
        <taxon>Craniata</taxon>
        <taxon>Vertebrata</taxon>
        <taxon>Euteleostomi</taxon>
        <taxon>Mammalia</taxon>
        <taxon>Eutheria</taxon>
        <taxon>Laurasiatheria</taxon>
        <taxon>Perissodactyla</taxon>
        <taxon>Rhinocerotidae</taxon>
        <taxon>Diceros</taxon>
    </lineage>
</organism>
<comment type="caution">
    <text evidence="8">The sequence shown here is derived from an EMBL/GenBank/DDBJ whole genome shotgun (WGS) entry which is preliminary data.</text>
</comment>
<evidence type="ECO:0000256" key="3">
    <source>
        <dbReference type="ARBA" id="ARBA00022729"/>
    </source>
</evidence>
<dbReference type="Pfam" id="PF25752">
    <property type="entry name" value="DUF1619_N"/>
    <property type="match status" value="1"/>
</dbReference>
<accession>A0A7J7EVU4</accession>
<evidence type="ECO:0000259" key="6">
    <source>
        <dbReference type="Pfam" id="PF07773"/>
    </source>
</evidence>
<evidence type="ECO:0000256" key="4">
    <source>
        <dbReference type="ARBA" id="ARBA00022794"/>
    </source>
</evidence>
<proteinExistence type="inferred from homology"/>
<dbReference type="EMBL" id="JACDTQ010002206">
    <property type="protein sequence ID" value="KAF5919797.1"/>
    <property type="molecule type" value="Genomic_DNA"/>
</dbReference>
<dbReference type="GO" id="GO:0007224">
    <property type="term" value="P:smoothened signaling pathway"/>
    <property type="evidence" value="ECO:0007669"/>
    <property type="project" value="TreeGrafter"/>
</dbReference>
<dbReference type="InterPro" id="IPR057724">
    <property type="entry name" value="TCTN1-3_N"/>
</dbReference>
<keyword evidence="5" id="KW-0325">Glycoprotein</keyword>
<evidence type="ECO:0008006" key="10">
    <source>
        <dbReference type="Google" id="ProtNLM"/>
    </source>
</evidence>
<gene>
    <name evidence="8" type="ORF">HPG69_002773</name>
</gene>
<dbReference type="Proteomes" id="UP000551758">
    <property type="component" value="Unassembled WGS sequence"/>
</dbReference>
<dbReference type="AlphaFoldDB" id="A0A7J7EVU4"/>
<evidence type="ECO:0000256" key="5">
    <source>
        <dbReference type="ARBA" id="ARBA00023180"/>
    </source>
</evidence>
<dbReference type="GO" id="GO:1904491">
    <property type="term" value="P:protein localization to ciliary transition zone"/>
    <property type="evidence" value="ECO:0007669"/>
    <property type="project" value="TreeGrafter"/>
</dbReference>
<dbReference type="InterPro" id="IPR011677">
    <property type="entry name" value="TCTN1-3_dom"/>
</dbReference>
<dbReference type="PANTHER" id="PTHR14611">
    <property type="entry name" value="TECTONIC FAMILY MEMBER"/>
    <property type="match status" value="1"/>
</dbReference>